<keyword evidence="5" id="KW-1133">Transmembrane helix</keyword>
<proteinExistence type="inferred from homology"/>
<evidence type="ECO:0000313" key="7">
    <source>
        <dbReference type="EMBL" id="SUX41092.1"/>
    </source>
</evidence>
<dbReference type="GO" id="GO:0005886">
    <property type="term" value="C:plasma membrane"/>
    <property type="evidence" value="ECO:0007669"/>
    <property type="project" value="UniProtKB-SubCell"/>
</dbReference>
<name>A0A381F4M1_CAMUP</name>
<sequence>MNIKNCCILKKLLNHNAHKDYTFLGKGFTLEDKKGEHFIPIFLEDNNRCNHSFIFGAPGVGKTRLLEAMIEQDIPKGNNIVVIDPKGDIDLFSKIYQCAKLSGREKDVLFLSPVYPQYSIQINPLKNYYMEEELISHVMSAVPAKDEFFYNVAYEVTTAIIKALLALRRASKSNEPLTFEEIASKISYEEIKNLAQILQGLKDSEEKIRLISLFNQILSSPQDYFSKVTSTLRTTLTQVSIGNTGKIIGSSSQNYFIDRLEKGEGVILYIQTGSLLTRSVSSIISKLTISMIQSLVGRLYASGDKFNAMLNLYIDEMASSVYKGIETLYAQGRAANVAITGLTQSTADIVSEIGKDQANRLFDNTSTKIIMRMNDNESAKKIASLGGIKRAYSHFLSIDGGINSREVELENILATDIMRLKKREFYYFGFEGEFKGKTAPVSSSELRIIMPKLVEKEVL</sequence>
<keyword evidence="6" id="KW-0472">Membrane</keyword>
<dbReference type="Pfam" id="PF02534">
    <property type="entry name" value="T4SS-DNA_transf"/>
    <property type="match status" value="1"/>
</dbReference>
<evidence type="ECO:0000313" key="8">
    <source>
        <dbReference type="Proteomes" id="UP000254161"/>
    </source>
</evidence>
<gene>
    <name evidence="7" type="ORF">NCTC12264_01910</name>
</gene>
<dbReference type="Gene3D" id="3.40.50.300">
    <property type="entry name" value="P-loop containing nucleotide triphosphate hydrolases"/>
    <property type="match status" value="2"/>
</dbReference>
<reference evidence="7 8" key="1">
    <citation type="submission" date="2018-06" db="EMBL/GenBank/DDBJ databases">
        <authorList>
            <consortium name="Pathogen Informatics"/>
            <person name="Doyle S."/>
        </authorList>
    </citation>
    <scope>NUCLEOTIDE SEQUENCE [LARGE SCALE GENOMIC DNA]</scope>
    <source>
        <strain evidence="7 8">NCTC12264</strain>
    </source>
</reference>
<dbReference type="CDD" id="cd01127">
    <property type="entry name" value="TrwB_TraG_TraD_VirD4"/>
    <property type="match status" value="2"/>
</dbReference>
<dbReference type="AlphaFoldDB" id="A0A381F4M1"/>
<dbReference type="InterPro" id="IPR051539">
    <property type="entry name" value="T4SS-coupling_protein"/>
</dbReference>
<evidence type="ECO:0000256" key="5">
    <source>
        <dbReference type="ARBA" id="ARBA00022989"/>
    </source>
</evidence>
<organism evidence="7 8">
    <name type="scientific">Campylobacter upsaliensis</name>
    <dbReference type="NCBI Taxonomy" id="28080"/>
    <lineage>
        <taxon>Bacteria</taxon>
        <taxon>Pseudomonadati</taxon>
        <taxon>Campylobacterota</taxon>
        <taxon>Epsilonproteobacteria</taxon>
        <taxon>Campylobacterales</taxon>
        <taxon>Campylobacteraceae</taxon>
        <taxon>Campylobacter</taxon>
    </lineage>
</organism>
<dbReference type="EMBL" id="UFUZ01000002">
    <property type="protein sequence ID" value="SUX41092.1"/>
    <property type="molecule type" value="Genomic_DNA"/>
</dbReference>
<evidence type="ECO:0000256" key="1">
    <source>
        <dbReference type="ARBA" id="ARBA00004651"/>
    </source>
</evidence>
<comment type="subcellular location">
    <subcellularLocation>
        <location evidence="1">Cell membrane</location>
        <topology evidence="1">Multi-pass membrane protein</topology>
    </subcellularLocation>
</comment>
<evidence type="ECO:0000256" key="4">
    <source>
        <dbReference type="ARBA" id="ARBA00022692"/>
    </source>
</evidence>
<comment type="similarity">
    <text evidence="2">Belongs to the VirD4/TraG family.</text>
</comment>
<evidence type="ECO:0000256" key="3">
    <source>
        <dbReference type="ARBA" id="ARBA00022475"/>
    </source>
</evidence>
<dbReference type="Proteomes" id="UP000254161">
    <property type="component" value="Unassembled WGS sequence"/>
</dbReference>
<dbReference type="RefSeq" id="WP_115631356.1">
    <property type="nucleotide sequence ID" value="NZ_JAPMPQ010000008.1"/>
</dbReference>
<keyword evidence="3" id="KW-1003">Cell membrane</keyword>
<dbReference type="InterPro" id="IPR003688">
    <property type="entry name" value="TraG/VirD4"/>
</dbReference>
<evidence type="ECO:0000256" key="6">
    <source>
        <dbReference type="ARBA" id="ARBA00023136"/>
    </source>
</evidence>
<dbReference type="InterPro" id="IPR027417">
    <property type="entry name" value="P-loop_NTPase"/>
</dbReference>
<accession>A0A381F4M1</accession>
<evidence type="ECO:0000256" key="2">
    <source>
        <dbReference type="ARBA" id="ARBA00008806"/>
    </source>
</evidence>
<dbReference type="PANTHER" id="PTHR37937:SF1">
    <property type="entry name" value="CONJUGATIVE TRANSFER: DNA TRANSPORT"/>
    <property type="match status" value="1"/>
</dbReference>
<keyword evidence="4" id="KW-0812">Transmembrane</keyword>
<dbReference type="SUPFAM" id="SSF52540">
    <property type="entry name" value="P-loop containing nucleoside triphosphate hydrolases"/>
    <property type="match status" value="1"/>
</dbReference>
<protein>
    <submittedName>
        <fullName evidence="7">DNA transfer in the process of conjugation and F pilus assembly protein</fullName>
    </submittedName>
</protein>
<dbReference type="PANTHER" id="PTHR37937">
    <property type="entry name" value="CONJUGATIVE TRANSFER: DNA TRANSPORT"/>
    <property type="match status" value="1"/>
</dbReference>